<dbReference type="EMBL" id="GBRH01181523">
    <property type="protein sequence ID" value="JAE16373.1"/>
    <property type="molecule type" value="Transcribed_RNA"/>
</dbReference>
<accession>A0A0A9G6R2</accession>
<protein>
    <submittedName>
        <fullName evidence="1">Uncharacterized protein</fullName>
    </submittedName>
</protein>
<evidence type="ECO:0000313" key="1">
    <source>
        <dbReference type="EMBL" id="JAE16373.1"/>
    </source>
</evidence>
<organism evidence="1">
    <name type="scientific">Arundo donax</name>
    <name type="common">Giant reed</name>
    <name type="synonym">Donax arundinaceus</name>
    <dbReference type="NCBI Taxonomy" id="35708"/>
    <lineage>
        <taxon>Eukaryota</taxon>
        <taxon>Viridiplantae</taxon>
        <taxon>Streptophyta</taxon>
        <taxon>Embryophyta</taxon>
        <taxon>Tracheophyta</taxon>
        <taxon>Spermatophyta</taxon>
        <taxon>Magnoliopsida</taxon>
        <taxon>Liliopsida</taxon>
        <taxon>Poales</taxon>
        <taxon>Poaceae</taxon>
        <taxon>PACMAD clade</taxon>
        <taxon>Arundinoideae</taxon>
        <taxon>Arundineae</taxon>
        <taxon>Arundo</taxon>
    </lineage>
</organism>
<proteinExistence type="predicted"/>
<reference evidence="1" key="2">
    <citation type="journal article" date="2015" name="Data Brief">
        <title>Shoot transcriptome of the giant reed, Arundo donax.</title>
        <authorList>
            <person name="Barrero R.A."/>
            <person name="Guerrero F.D."/>
            <person name="Moolhuijzen P."/>
            <person name="Goolsby J.A."/>
            <person name="Tidwell J."/>
            <person name="Bellgard S.E."/>
            <person name="Bellgard M.I."/>
        </authorList>
    </citation>
    <scope>NUCLEOTIDE SEQUENCE</scope>
    <source>
        <tissue evidence="1">Shoot tissue taken approximately 20 cm above the soil surface</tissue>
    </source>
</reference>
<name>A0A0A9G6R2_ARUDO</name>
<sequence length="14" mass="1634">MNDAMGERVNGNYY</sequence>
<reference evidence="1" key="1">
    <citation type="submission" date="2014-09" db="EMBL/GenBank/DDBJ databases">
        <authorList>
            <person name="Magalhaes I.L.F."/>
            <person name="Oliveira U."/>
            <person name="Santos F.R."/>
            <person name="Vidigal T.H.D.A."/>
            <person name="Brescovit A.D."/>
            <person name="Santos A.J."/>
        </authorList>
    </citation>
    <scope>NUCLEOTIDE SEQUENCE</scope>
    <source>
        <tissue evidence="1">Shoot tissue taken approximately 20 cm above the soil surface</tissue>
    </source>
</reference>